<keyword evidence="3" id="KW-1185">Reference proteome</keyword>
<organism evidence="2 3">
    <name type="scientific">Tritrichomonas foetus</name>
    <dbReference type="NCBI Taxonomy" id="1144522"/>
    <lineage>
        <taxon>Eukaryota</taxon>
        <taxon>Metamonada</taxon>
        <taxon>Parabasalia</taxon>
        <taxon>Tritrichomonadida</taxon>
        <taxon>Tritrichomonadidae</taxon>
        <taxon>Tritrichomonas</taxon>
    </lineage>
</organism>
<protein>
    <submittedName>
        <fullName evidence="2">Uncharacterized protein</fullName>
    </submittedName>
</protein>
<dbReference type="GeneID" id="94848258"/>
<dbReference type="AlphaFoldDB" id="A0A1J4L1U2"/>
<evidence type="ECO:0000256" key="1">
    <source>
        <dbReference type="SAM" id="MobiDB-lite"/>
    </source>
</evidence>
<name>A0A1J4L1U2_9EUKA</name>
<feature type="region of interest" description="Disordered" evidence="1">
    <location>
        <begin position="121"/>
        <end position="154"/>
    </location>
</feature>
<reference evidence="2" key="1">
    <citation type="submission" date="2016-10" db="EMBL/GenBank/DDBJ databases">
        <authorList>
            <person name="Benchimol M."/>
            <person name="Almeida L.G."/>
            <person name="Vasconcelos A.T."/>
            <person name="Perreira-Neves A."/>
            <person name="Rosa I.A."/>
            <person name="Tasca T."/>
            <person name="Bogo M.R."/>
            <person name="de Souza W."/>
        </authorList>
    </citation>
    <scope>NUCLEOTIDE SEQUENCE [LARGE SCALE GENOMIC DNA]</scope>
    <source>
        <strain evidence="2">K</strain>
    </source>
</reference>
<sequence>MTNEEILAEIRALREANIETQKRLSVIEQYINNGIMQNENMIRPNEGNFQRYNEYDQNYQRNIDRYTCRDEFDFIEKRYQSSRKNIRELQFRCDNLLGNVIGDVNHRRVHNFKHSSRRNHHYDYENDYHNDYRPNYHRNSLDRDRRREVPRRKINHDENYDSNRYRKRISNKYRCDYQDHYRNDPYYDDMDESTISETLPTMSTTSTLDICIEETEISSSSM</sequence>
<comment type="caution">
    <text evidence="2">The sequence shown here is derived from an EMBL/GenBank/DDBJ whole genome shotgun (WGS) entry which is preliminary data.</text>
</comment>
<dbReference type="Proteomes" id="UP000179807">
    <property type="component" value="Unassembled WGS sequence"/>
</dbReference>
<proteinExistence type="predicted"/>
<dbReference type="RefSeq" id="XP_068370522.1">
    <property type="nucleotide sequence ID" value="XM_068513554.1"/>
</dbReference>
<dbReference type="VEuPathDB" id="TrichDB:TRFO_41041"/>
<evidence type="ECO:0000313" key="2">
    <source>
        <dbReference type="EMBL" id="OHT17386.1"/>
    </source>
</evidence>
<dbReference type="EMBL" id="MLAK01000007">
    <property type="protein sequence ID" value="OHT17386.1"/>
    <property type="molecule type" value="Genomic_DNA"/>
</dbReference>
<gene>
    <name evidence="2" type="ORF">TRFO_41041</name>
</gene>
<feature type="compositionally biased region" description="Basic and acidic residues" evidence="1">
    <location>
        <begin position="121"/>
        <end position="147"/>
    </location>
</feature>
<accession>A0A1J4L1U2</accession>
<evidence type="ECO:0000313" key="3">
    <source>
        <dbReference type="Proteomes" id="UP000179807"/>
    </source>
</evidence>